<dbReference type="Proteomes" id="UP001375240">
    <property type="component" value="Unassembled WGS sequence"/>
</dbReference>
<evidence type="ECO:0000313" key="3">
    <source>
        <dbReference type="Proteomes" id="UP001375240"/>
    </source>
</evidence>
<accession>A0AAV9UB73</accession>
<feature type="region of interest" description="Disordered" evidence="1">
    <location>
        <begin position="43"/>
        <end position="170"/>
    </location>
</feature>
<comment type="caution">
    <text evidence="2">The sequence shown here is derived from an EMBL/GenBank/DDBJ whole genome shotgun (WGS) entry which is preliminary data.</text>
</comment>
<gene>
    <name evidence="2" type="ORF">TWF696_009643</name>
</gene>
<keyword evidence="3" id="KW-1185">Reference proteome</keyword>
<organism evidence="2 3">
    <name type="scientific">Orbilia brochopaga</name>
    <dbReference type="NCBI Taxonomy" id="3140254"/>
    <lineage>
        <taxon>Eukaryota</taxon>
        <taxon>Fungi</taxon>
        <taxon>Dikarya</taxon>
        <taxon>Ascomycota</taxon>
        <taxon>Pezizomycotina</taxon>
        <taxon>Orbiliomycetes</taxon>
        <taxon>Orbiliales</taxon>
        <taxon>Orbiliaceae</taxon>
        <taxon>Orbilia</taxon>
    </lineage>
</organism>
<dbReference type="EMBL" id="JAVHNQ010000009">
    <property type="protein sequence ID" value="KAK6338835.1"/>
    <property type="molecule type" value="Genomic_DNA"/>
</dbReference>
<evidence type="ECO:0000256" key="1">
    <source>
        <dbReference type="SAM" id="MobiDB-lite"/>
    </source>
</evidence>
<sequence length="394" mass="43564">MYSAKFGPGSASTLFQNKSHWNTAEGNVYGSARRRLFSHSLTKEDLDAYESESTDSDSDLTTESSDSDEDLSDSSSDPTDFTEAGTQQDGCNMRVLRPRTQDSKKRRFYIPSDDEDSFPSSGDDYCAHARTRQRRLPADALLQEGDRTGQRNAKKRKASKEEIPKRDNQQVACNSELAAIEDSSKPLVELTTASPIEAGVRCSTGLPSTTSRISKKPCAPEQAVSAAAKSIKDGLSNKRKQLSELIAQAKVCDSQLQRMASEINSAEDYFKSQRQKLDEEKSTQRASDESNKSVIEGLRRDLQTKNGMIEDLQRKASTAEKITEEAIALRKTIKELMTCSEVQNAATRMLLSFLDKASSVLMISPEIKDAMDTVREFVGPGRISNYGYLSEGLD</sequence>
<evidence type="ECO:0000313" key="2">
    <source>
        <dbReference type="EMBL" id="KAK6338835.1"/>
    </source>
</evidence>
<name>A0AAV9UB73_9PEZI</name>
<protein>
    <submittedName>
        <fullName evidence="2">Uncharacterized protein</fullName>
    </submittedName>
</protein>
<reference evidence="2 3" key="1">
    <citation type="submission" date="2019-10" db="EMBL/GenBank/DDBJ databases">
        <authorList>
            <person name="Palmer J.M."/>
        </authorList>
    </citation>
    <scope>NUCLEOTIDE SEQUENCE [LARGE SCALE GENOMIC DNA]</scope>
    <source>
        <strain evidence="2 3">TWF696</strain>
    </source>
</reference>
<feature type="region of interest" description="Disordered" evidence="1">
    <location>
        <begin position="274"/>
        <end position="299"/>
    </location>
</feature>
<proteinExistence type="predicted"/>
<feature type="compositionally biased region" description="Acidic residues" evidence="1">
    <location>
        <begin position="47"/>
        <end position="72"/>
    </location>
</feature>
<dbReference type="AlphaFoldDB" id="A0AAV9UB73"/>
<feature type="compositionally biased region" description="Basic and acidic residues" evidence="1">
    <location>
        <begin position="159"/>
        <end position="168"/>
    </location>
</feature>